<organism evidence="1 2">
    <name type="scientific">Helicobacter pylori UM114</name>
    <dbReference type="NCBI Taxonomy" id="1355531"/>
    <lineage>
        <taxon>Bacteria</taxon>
        <taxon>Pseudomonadati</taxon>
        <taxon>Campylobacterota</taxon>
        <taxon>Epsilonproteobacteria</taxon>
        <taxon>Campylobacterales</taxon>
        <taxon>Helicobacteraceae</taxon>
        <taxon>Helicobacter</taxon>
    </lineage>
</organism>
<accession>T0F2G1</accession>
<dbReference type="Proteomes" id="UP000015605">
    <property type="component" value="Unassembled WGS sequence"/>
</dbReference>
<comment type="caution">
    <text evidence="1">The sequence shown here is derived from an EMBL/GenBank/DDBJ whole genome shotgun (WGS) entry which is preliminary data.</text>
</comment>
<evidence type="ECO:0000313" key="2">
    <source>
        <dbReference type="Proteomes" id="UP000015605"/>
    </source>
</evidence>
<dbReference type="PATRIC" id="fig|1355531.3.peg.1437"/>
<reference evidence="1 2" key="1">
    <citation type="journal article" date="2013" name="Genome Announc.">
        <title>Multiple genome sequences of Helicobacter pylori strains of diverse disease and antibiotic resistance backgrounds from Malaysia.</title>
        <authorList>
            <person name="Rehvathy V."/>
            <person name="Tan M.H."/>
            <person name="Gunaletchumy S.P."/>
            <person name="Teh X."/>
            <person name="Wang S."/>
            <person name="Baybayan P."/>
            <person name="Singh S."/>
            <person name="Ashby M."/>
            <person name="Kaakoush N.O."/>
            <person name="Mitchell H.M."/>
            <person name="Croft L.J."/>
            <person name="Goh K.L."/>
            <person name="Loke M.F."/>
            <person name="Vadivelu J."/>
        </authorList>
    </citation>
    <scope>NUCLEOTIDE SEQUENCE [LARGE SCALE GENOMIC DNA]</scope>
    <source>
        <strain evidence="1 2">UM114</strain>
    </source>
</reference>
<gene>
    <name evidence="1" type="ORF">N207_03285</name>
</gene>
<dbReference type="AlphaFoldDB" id="T0F2G1"/>
<name>T0F2G1_HELPX</name>
<evidence type="ECO:0000313" key="1">
    <source>
        <dbReference type="EMBL" id="EPZ92346.1"/>
    </source>
</evidence>
<proteinExistence type="predicted"/>
<sequence length="37" mass="4135">MVKPLSAKNNNVSLLELESYKTRSLANDKAVLLDFVL</sequence>
<dbReference type="EMBL" id="AUSS01000035">
    <property type="protein sequence ID" value="EPZ92346.1"/>
    <property type="molecule type" value="Genomic_DNA"/>
</dbReference>
<protein>
    <submittedName>
        <fullName evidence="1">Uncharacterized protein</fullName>
    </submittedName>
</protein>